<dbReference type="Proteomes" id="UP000799424">
    <property type="component" value="Unassembled WGS sequence"/>
</dbReference>
<feature type="compositionally biased region" description="Polar residues" evidence="1">
    <location>
        <begin position="68"/>
        <end position="82"/>
    </location>
</feature>
<proteinExistence type="predicted"/>
<dbReference type="GO" id="GO:0016791">
    <property type="term" value="F:phosphatase activity"/>
    <property type="evidence" value="ECO:0007669"/>
    <property type="project" value="InterPro"/>
</dbReference>
<evidence type="ECO:0000259" key="2">
    <source>
        <dbReference type="PROSITE" id="PS50969"/>
    </source>
</evidence>
<dbReference type="AlphaFoldDB" id="A0A6A6ZK57"/>
<dbReference type="InterPro" id="IPR023214">
    <property type="entry name" value="HAD_sf"/>
</dbReference>
<dbReference type="SMART" id="SM00577">
    <property type="entry name" value="CPDc"/>
    <property type="match status" value="1"/>
</dbReference>
<dbReference type="OrthoDB" id="277011at2759"/>
<sequence length="562" mass="60635">MSTEPVMPAAVPTVLPTTDKPQATMTSEPPNGTGPQSTVVPPRSSSREPPTDADSKQKQTFLGVPHAGSQSNSADEQTPTGTGLSGATAADSESIGRGSKHSKRSFLNKRRAGSTASSKRSQQRAAASEKTSQPPPVPATAQREGSTRSKSKRSGGLLSCLPCFAPKEHRSNGDSSPPENVKQAAPVKTSRTSQSTPVKKQDASAAESSTAESNIPLDEKAGAETYGSGVADKPTNGDGTAERPSHETRTPIITRSESKRQQAEQASPPQPGTLQPVPIDIQVTQPTPGTTPVLPRPSAEQARIIQDQTEEQKQLDADIEMKDVPLSTNDVHQEGEDPNAEADPEHPKVDLPPPPPLVERQNIVQSQTSEVSEASEPQKYLLGPLAPRFQGKKCLVLDLDETLVHSSFKVLHQADFTIPVEIEGQYHNVYVIKRPGVDQFMKRVGELYEVVVFTASVSKYGDPLLDQLDIHGVVHHRLFRESCYNHQGNYVKDLSQIGRDLKDTIIIDNSPTSYIFHPQHAVPISSWFSDAHDNELLDLIPVLEDLAGNQVSDVSLVLDVAL</sequence>
<reference evidence="3" key="1">
    <citation type="journal article" date="2020" name="Stud. Mycol.">
        <title>101 Dothideomycetes genomes: a test case for predicting lifestyles and emergence of pathogens.</title>
        <authorList>
            <person name="Haridas S."/>
            <person name="Albert R."/>
            <person name="Binder M."/>
            <person name="Bloem J."/>
            <person name="Labutti K."/>
            <person name="Salamov A."/>
            <person name="Andreopoulos B."/>
            <person name="Baker S."/>
            <person name="Barry K."/>
            <person name="Bills G."/>
            <person name="Bluhm B."/>
            <person name="Cannon C."/>
            <person name="Castanera R."/>
            <person name="Culley D."/>
            <person name="Daum C."/>
            <person name="Ezra D."/>
            <person name="Gonzalez J."/>
            <person name="Henrissat B."/>
            <person name="Kuo A."/>
            <person name="Liang C."/>
            <person name="Lipzen A."/>
            <person name="Lutzoni F."/>
            <person name="Magnuson J."/>
            <person name="Mondo S."/>
            <person name="Nolan M."/>
            <person name="Ohm R."/>
            <person name="Pangilinan J."/>
            <person name="Park H.-J."/>
            <person name="Ramirez L."/>
            <person name="Alfaro M."/>
            <person name="Sun H."/>
            <person name="Tritt A."/>
            <person name="Yoshinaga Y."/>
            <person name="Zwiers L.-H."/>
            <person name="Turgeon B."/>
            <person name="Goodwin S."/>
            <person name="Spatafora J."/>
            <person name="Crous P."/>
            <person name="Grigoriev I."/>
        </authorList>
    </citation>
    <scope>NUCLEOTIDE SEQUENCE</scope>
    <source>
        <strain evidence="3">CBS 113818</strain>
    </source>
</reference>
<evidence type="ECO:0000313" key="3">
    <source>
        <dbReference type="EMBL" id="KAF2821482.1"/>
    </source>
</evidence>
<dbReference type="PANTHER" id="PTHR12210">
    <property type="entry name" value="DULLARD PROTEIN PHOSPHATASE"/>
    <property type="match status" value="1"/>
</dbReference>
<feature type="compositionally biased region" description="Basic and acidic residues" evidence="1">
    <location>
        <begin position="240"/>
        <end position="249"/>
    </location>
</feature>
<dbReference type="InterPro" id="IPR004274">
    <property type="entry name" value="FCP1_dom"/>
</dbReference>
<feature type="compositionally biased region" description="Basic and acidic residues" evidence="1">
    <location>
        <begin position="45"/>
        <end position="57"/>
    </location>
</feature>
<feature type="compositionally biased region" description="Low complexity" evidence="1">
    <location>
        <begin position="282"/>
        <end position="293"/>
    </location>
</feature>
<feature type="region of interest" description="Disordered" evidence="1">
    <location>
        <begin position="1"/>
        <end position="317"/>
    </location>
</feature>
<dbReference type="GO" id="GO:0009651">
    <property type="term" value="P:response to salt stress"/>
    <property type="evidence" value="ECO:0007669"/>
    <property type="project" value="UniProtKB-ARBA"/>
</dbReference>
<gene>
    <name evidence="3" type="ORF">CC86DRAFT_104839</name>
</gene>
<dbReference type="GO" id="GO:1904262">
    <property type="term" value="P:negative regulation of TORC1 signaling"/>
    <property type="evidence" value="ECO:0007669"/>
    <property type="project" value="UniProtKB-ARBA"/>
</dbReference>
<feature type="compositionally biased region" description="Low complexity" evidence="1">
    <location>
        <begin position="116"/>
        <end position="128"/>
    </location>
</feature>
<feature type="region of interest" description="Disordered" evidence="1">
    <location>
        <begin position="329"/>
        <end position="354"/>
    </location>
</feature>
<dbReference type="Gene3D" id="3.40.50.1000">
    <property type="entry name" value="HAD superfamily/HAD-like"/>
    <property type="match status" value="1"/>
</dbReference>
<dbReference type="GO" id="GO:0045944">
    <property type="term" value="P:positive regulation of transcription by RNA polymerase II"/>
    <property type="evidence" value="ECO:0007669"/>
    <property type="project" value="UniProtKB-ARBA"/>
</dbReference>
<feature type="compositionally biased region" description="Polar residues" evidence="1">
    <location>
        <begin position="15"/>
        <end position="36"/>
    </location>
</feature>
<feature type="compositionally biased region" description="Polar residues" evidence="1">
    <location>
        <begin position="189"/>
        <end position="198"/>
    </location>
</feature>
<dbReference type="InterPro" id="IPR050365">
    <property type="entry name" value="TIM50"/>
</dbReference>
<dbReference type="GO" id="GO:0034198">
    <property type="term" value="P:cellular response to amino acid starvation"/>
    <property type="evidence" value="ECO:0007669"/>
    <property type="project" value="UniProtKB-ARBA"/>
</dbReference>
<dbReference type="FunFam" id="3.40.50.1000:FF:000043">
    <property type="entry name" value="General stress response phosphoprotein phosphatase Psr1/2"/>
    <property type="match status" value="1"/>
</dbReference>
<feature type="compositionally biased region" description="Basic residues" evidence="1">
    <location>
        <begin position="98"/>
        <end position="112"/>
    </location>
</feature>
<dbReference type="PROSITE" id="PS50969">
    <property type="entry name" value="FCP1"/>
    <property type="match status" value="1"/>
</dbReference>
<protein>
    <submittedName>
        <fullName evidence="3">NIF-domain-containing protein</fullName>
    </submittedName>
</protein>
<feature type="compositionally biased region" description="Low complexity" evidence="1">
    <location>
        <begin position="203"/>
        <end position="213"/>
    </location>
</feature>
<dbReference type="InterPro" id="IPR011948">
    <property type="entry name" value="Dullard_phosphatase"/>
</dbReference>
<accession>A0A6A6ZK57</accession>
<organism evidence="3 4">
    <name type="scientific">Ophiobolus disseminans</name>
    <dbReference type="NCBI Taxonomy" id="1469910"/>
    <lineage>
        <taxon>Eukaryota</taxon>
        <taxon>Fungi</taxon>
        <taxon>Dikarya</taxon>
        <taxon>Ascomycota</taxon>
        <taxon>Pezizomycotina</taxon>
        <taxon>Dothideomycetes</taxon>
        <taxon>Pleosporomycetidae</taxon>
        <taxon>Pleosporales</taxon>
        <taxon>Pleosporineae</taxon>
        <taxon>Phaeosphaeriaceae</taxon>
        <taxon>Ophiobolus</taxon>
    </lineage>
</organism>
<dbReference type="SUPFAM" id="SSF56784">
    <property type="entry name" value="HAD-like"/>
    <property type="match status" value="1"/>
</dbReference>
<dbReference type="EMBL" id="MU006237">
    <property type="protein sequence ID" value="KAF2821482.1"/>
    <property type="molecule type" value="Genomic_DNA"/>
</dbReference>
<feature type="domain" description="FCP1 homology" evidence="2">
    <location>
        <begin position="388"/>
        <end position="546"/>
    </location>
</feature>
<evidence type="ECO:0000256" key="1">
    <source>
        <dbReference type="SAM" id="MobiDB-lite"/>
    </source>
</evidence>
<name>A0A6A6ZK57_9PLEO</name>
<dbReference type="NCBIfam" id="TIGR02251">
    <property type="entry name" value="HIF-SF_euk"/>
    <property type="match status" value="1"/>
</dbReference>
<dbReference type="Pfam" id="PF03031">
    <property type="entry name" value="NIF"/>
    <property type="match status" value="1"/>
</dbReference>
<keyword evidence="4" id="KW-1185">Reference proteome</keyword>
<dbReference type="CDD" id="cd07521">
    <property type="entry name" value="HAD_FCP1-like"/>
    <property type="match status" value="1"/>
</dbReference>
<dbReference type="InterPro" id="IPR036412">
    <property type="entry name" value="HAD-like_sf"/>
</dbReference>
<evidence type="ECO:0000313" key="4">
    <source>
        <dbReference type="Proteomes" id="UP000799424"/>
    </source>
</evidence>